<evidence type="ECO:0000313" key="4">
    <source>
        <dbReference type="Proteomes" id="UP001199296"/>
    </source>
</evidence>
<dbReference type="PANTHER" id="PTHR34039:SF1">
    <property type="entry name" value="UPF0102 PROTEIN YRAN"/>
    <property type="match status" value="1"/>
</dbReference>
<accession>A0AAW4WX07</accession>
<dbReference type="InterPro" id="IPR011335">
    <property type="entry name" value="Restrct_endonuc-II-like"/>
</dbReference>
<sequence length="121" mass="14456">MALHNQIGELGEDIAVKHLQNEGYLIIERNYRNKFGEIDIIAKKNNYLIFIEVKSRTSEDYLYLAENLYYTQIEHLKNTASYYFVENEKEIDNIRFDLIAIKINYSEKKAVEFKHFKNILD</sequence>
<name>A0AAW4WX07_9FIRM</name>
<dbReference type="Proteomes" id="UP001199296">
    <property type="component" value="Unassembled WGS sequence"/>
</dbReference>
<dbReference type="GO" id="GO:0003676">
    <property type="term" value="F:nucleic acid binding"/>
    <property type="evidence" value="ECO:0007669"/>
    <property type="project" value="InterPro"/>
</dbReference>
<dbReference type="HAMAP" id="MF_00048">
    <property type="entry name" value="UPF0102"/>
    <property type="match status" value="1"/>
</dbReference>
<dbReference type="AlphaFoldDB" id="A0AAW4WX07"/>
<dbReference type="Pfam" id="PF02021">
    <property type="entry name" value="UPF0102"/>
    <property type="match status" value="1"/>
</dbReference>
<keyword evidence="4" id="KW-1185">Reference proteome</keyword>
<comment type="caution">
    <text evidence="3">The sequence shown here is derived from an EMBL/GenBank/DDBJ whole genome shotgun (WGS) entry which is preliminary data.</text>
</comment>
<dbReference type="InterPro" id="IPR003509">
    <property type="entry name" value="UPF0102_YraN-like"/>
</dbReference>
<reference evidence="3 4" key="1">
    <citation type="submission" date="2021-10" db="EMBL/GenBank/DDBJ databases">
        <authorList>
            <person name="Grouzdev D.S."/>
            <person name="Pantiukh K.S."/>
            <person name="Krutkina M.S."/>
        </authorList>
    </citation>
    <scope>NUCLEOTIDE SEQUENCE [LARGE SCALE GENOMIC DNA]</scope>
    <source>
        <strain evidence="3 4">Z-7514</strain>
    </source>
</reference>
<dbReference type="InterPro" id="IPR011856">
    <property type="entry name" value="tRNA_endonuc-like_dom_sf"/>
</dbReference>
<organism evidence="3 4">
    <name type="scientific">Halanaerobium polyolivorans</name>
    <dbReference type="NCBI Taxonomy" id="2886943"/>
    <lineage>
        <taxon>Bacteria</taxon>
        <taxon>Bacillati</taxon>
        <taxon>Bacillota</taxon>
        <taxon>Clostridia</taxon>
        <taxon>Halanaerobiales</taxon>
        <taxon>Halanaerobiaceae</taxon>
        <taxon>Halanaerobium</taxon>
    </lineage>
</organism>
<evidence type="ECO:0000256" key="2">
    <source>
        <dbReference type="HAMAP-Rule" id="MF_00048"/>
    </source>
</evidence>
<dbReference type="SUPFAM" id="SSF52980">
    <property type="entry name" value="Restriction endonuclease-like"/>
    <property type="match status" value="1"/>
</dbReference>
<proteinExistence type="inferred from homology"/>
<comment type="similarity">
    <text evidence="1 2">Belongs to the UPF0102 family.</text>
</comment>
<dbReference type="PANTHER" id="PTHR34039">
    <property type="entry name" value="UPF0102 PROTEIN YRAN"/>
    <property type="match status" value="1"/>
</dbReference>
<dbReference type="RefSeq" id="WP_229343037.1">
    <property type="nucleotide sequence ID" value="NZ_JAJFAT010000001.1"/>
</dbReference>
<evidence type="ECO:0000256" key="1">
    <source>
        <dbReference type="ARBA" id="ARBA00006738"/>
    </source>
</evidence>
<dbReference type="EMBL" id="JAJFAT010000001">
    <property type="protein sequence ID" value="MCC3143807.1"/>
    <property type="molecule type" value="Genomic_DNA"/>
</dbReference>
<gene>
    <name evidence="3" type="ORF">LJ207_00510</name>
</gene>
<dbReference type="Gene3D" id="3.40.1350.10">
    <property type="match status" value="1"/>
</dbReference>
<protein>
    <recommendedName>
        <fullName evidence="2">UPF0102 protein LJ207_00510</fullName>
    </recommendedName>
</protein>
<evidence type="ECO:0000313" key="3">
    <source>
        <dbReference type="EMBL" id="MCC3143807.1"/>
    </source>
</evidence>